<reference evidence="6 7" key="1">
    <citation type="submission" date="2018-08" db="EMBL/GenBank/DDBJ databases">
        <title>A genome reference for cultivated species of the human gut microbiota.</title>
        <authorList>
            <person name="Zou Y."/>
            <person name="Xue W."/>
            <person name="Luo G."/>
        </authorList>
    </citation>
    <scope>NUCLEOTIDE SEQUENCE [LARGE SCALE GENOMIC DNA]</scope>
    <source>
        <strain evidence="6 7">AF20-9LB</strain>
    </source>
</reference>
<dbReference type="Pfam" id="PF08522">
    <property type="entry name" value="BT_3987-like_N"/>
    <property type="match status" value="1"/>
</dbReference>
<organism evidence="6 7">
    <name type="scientific">Bacteroides ovatus</name>
    <dbReference type="NCBI Taxonomy" id="28116"/>
    <lineage>
        <taxon>Bacteria</taxon>
        <taxon>Pseudomonadati</taxon>
        <taxon>Bacteroidota</taxon>
        <taxon>Bacteroidia</taxon>
        <taxon>Bacteroidales</taxon>
        <taxon>Bacteroidaceae</taxon>
        <taxon>Bacteroides</taxon>
    </lineage>
</organism>
<evidence type="ECO:0000256" key="1">
    <source>
        <dbReference type="ARBA" id="ARBA00022729"/>
    </source>
</evidence>
<dbReference type="InterPro" id="IPR013320">
    <property type="entry name" value="ConA-like_dom_sf"/>
</dbReference>
<dbReference type="Proteomes" id="UP000266492">
    <property type="component" value="Unassembled WGS sequence"/>
</dbReference>
<evidence type="ECO:0000259" key="4">
    <source>
        <dbReference type="SMART" id="SM00560"/>
    </source>
</evidence>
<feature type="chain" id="PRO_5044587906" evidence="3">
    <location>
        <begin position="27"/>
        <end position="399"/>
    </location>
</feature>
<sequence length="399" mass="44035">MKNLFTKNIWAVACLSCLAFIGTSCNESIDVEAVYITAAEKTPITTFSATNNNDELGITISSSLVANSNIEGELMIDNSLVERYNSDHGESYKTLPEGACVLSSSSVLIESGKYRSEAVKLVVKDIDAIQKGVNFLLPVKLVSKNKDYPGLPGSDVLYVIVNRKLLVNVPKLNGQNYFKINFKDNDVSRFQNMSAFTIETRVSLWEFPKYYGGNLMSIIGFPVGENAEKGTWIFVDGTPDRVGGEGDVPVFMFATKGWSVYAGKLGYTLEKNAWYHVAGVFENNTLSLYIDGILFVQAEYANPISLSDKFYIGAAPGVQNGFYLKGSVSEARFWTRALSASELKNPLHRCFVEVDSEGLEGYWKLDDMSDECKDYTGHGHTAVKQGTGDIEWMTEVPCP</sequence>
<dbReference type="EMBL" id="VWKB01000025">
    <property type="protein sequence ID" value="KAA4094469.1"/>
    <property type="molecule type" value="Genomic_DNA"/>
</dbReference>
<evidence type="ECO:0000313" key="6">
    <source>
        <dbReference type="EMBL" id="RGS78867.1"/>
    </source>
</evidence>
<dbReference type="PROSITE" id="PS51257">
    <property type="entry name" value="PROKAR_LIPOPROTEIN"/>
    <property type="match status" value="1"/>
</dbReference>
<evidence type="ECO:0000313" key="7">
    <source>
        <dbReference type="Proteomes" id="UP000266492"/>
    </source>
</evidence>
<keyword evidence="1 3" id="KW-0732">Signal</keyword>
<keyword evidence="8" id="KW-1185">Reference proteome</keyword>
<keyword evidence="2" id="KW-1015">Disulfide bond</keyword>
<dbReference type="InterPro" id="IPR006558">
    <property type="entry name" value="LamG-like"/>
</dbReference>
<evidence type="ECO:0000256" key="3">
    <source>
        <dbReference type="SAM" id="SignalP"/>
    </source>
</evidence>
<dbReference type="EMBL" id="QRVZ01000038">
    <property type="protein sequence ID" value="RGS78867.1"/>
    <property type="molecule type" value="Genomic_DNA"/>
</dbReference>
<reference evidence="5 8" key="2">
    <citation type="journal article" date="2019" name="Nat. Med.">
        <title>A library of human gut bacterial isolates paired with longitudinal multiomics data enables mechanistic microbiome research.</title>
        <authorList>
            <person name="Poyet M."/>
            <person name="Groussin M."/>
            <person name="Gibbons S.M."/>
            <person name="Avila-Pacheco J."/>
            <person name="Jiang X."/>
            <person name="Kearney S.M."/>
            <person name="Perrotta A.R."/>
            <person name="Berdy B."/>
            <person name="Zhao S."/>
            <person name="Lieberman T.D."/>
            <person name="Swanson P.K."/>
            <person name="Smith M."/>
            <person name="Roesemann S."/>
            <person name="Alexander J.E."/>
            <person name="Rich S.A."/>
            <person name="Livny J."/>
            <person name="Vlamakis H."/>
            <person name="Clish C."/>
            <person name="Bullock K."/>
            <person name="Deik A."/>
            <person name="Scott J."/>
            <person name="Pierce K.A."/>
            <person name="Xavier R.J."/>
            <person name="Alm E.J."/>
        </authorList>
    </citation>
    <scope>NUCLEOTIDE SEQUENCE [LARGE SCALE GENOMIC DNA]</scope>
    <source>
        <strain evidence="5 8">BIOML-A134</strain>
    </source>
</reference>
<dbReference type="Gene3D" id="2.60.120.200">
    <property type="match status" value="1"/>
</dbReference>
<feature type="signal peptide" evidence="3">
    <location>
        <begin position="1"/>
        <end position="26"/>
    </location>
</feature>
<dbReference type="SMART" id="SM00560">
    <property type="entry name" value="LamGL"/>
    <property type="match status" value="1"/>
</dbReference>
<evidence type="ECO:0000256" key="2">
    <source>
        <dbReference type="ARBA" id="ARBA00023157"/>
    </source>
</evidence>
<evidence type="ECO:0000313" key="5">
    <source>
        <dbReference type="EMBL" id="KAA4094469.1"/>
    </source>
</evidence>
<accession>A0A395VTR3</accession>
<proteinExistence type="predicted"/>
<comment type="caution">
    <text evidence="6">The sequence shown here is derived from an EMBL/GenBank/DDBJ whole genome shotgun (WGS) entry which is preliminary data.</text>
</comment>
<protein>
    <submittedName>
        <fullName evidence="6">DUF1735 domain-containing protein</fullName>
    </submittedName>
</protein>
<dbReference type="Proteomes" id="UP000473905">
    <property type="component" value="Unassembled WGS sequence"/>
</dbReference>
<dbReference type="InterPro" id="IPR013728">
    <property type="entry name" value="BT_3987-like_N"/>
</dbReference>
<dbReference type="AlphaFoldDB" id="A0A395VTR3"/>
<dbReference type="SUPFAM" id="SSF49899">
    <property type="entry name" value="Concanavalin A-like lectins/glucanases"/>
    <property type="match status" value="1"/>
</dbReference>
<dbReference type="GO" id="GO:0004553">
    <property type="term" value="F:hydrolase activity, hydrolyzing O-glycosyl compounds"/>
    <property type="evidence" value="ECO:0007669"/>
    <property type="project" value="UniProtKB-ARBA"/>
</dbReference>
<dbReference type="RefSeq" id="WP_118419367.1">
    <property type="nucleotide sequence ID" value="NZ_CAKJYS010000001.1"/>
</dbReference>
<dbReference type="Pfam" id="PF13385">
    <property type="entry name" value="Laminin_G_3"/>
    <property type="match status" value="1"/>
</dbReference>
<dbReference type="GO" id="GO:0005975">
    <property type="term" value="P:carbohydrate metabolic process"/>
    <property type="evidence" value="ECO:0007669"/>
    <property type="project" value="UniProtKB-ARBA"/>
</dbReference>
<feature type="domain" description="LamG-like jellyroll fold" evidence="4">
    <location>
        <begin position="194"/>
        <end position="341"/>
    </location>
</feature>
<dbReference type="Gene3D" id="2.60.40.1740">
    <property type="entry name" value="hypothetical protein (bacova_03559)"/>
    <property type="match status" value="1"/>
</dbReference>
<gene>
    <name evidence="6" type="ORF">DWX70_25185</name>
    <name evidence="5" type="ORF">F3D66_17950</name>
</gene>
<evidence type="ECO:0000313" key="8">
    <source>
        <dbReference type="Proteomes" id="UP000473905"/>
    </source>
</evidence>
<name>A0A395VTR3_BACOV</name>